<dbReference type="KEGG" id="bze:COCCADRAFT_5673"/>
<dbReference type="GO" id="GO:0008171">
    <property type="term" value="F:O-methyltransferase activity"/>
    <property type="evidence" value="ECO:0007669"/>
    <property type="project" value="InterPro"/>
</dbReference>
<protein>
    <recommendedName>
        <fullName evidence="4">O-methyltransferase C-terminal domain-containing protein</fullName>
    </recommendedName>
</protein>
<dbReference type="PANTHER" id="PTHR43712:SF2">
    <property type="entry name" value="O-METHYLTRANSFERASE CICE"/>
    <property type="match status" value="1"/>
</dbReference>
<dbReference type="GeneID" id="19150167"/>
<feature type="domain" description="O-methyltransferase C-terminal" evidence="4">
    <location>
        <begin position="169"/>
        <end position="318"/>
    </location>
</feature>
<dbReference type="Proteomes" id="UP000053841">
    <property type="component" value="Unassembled WGS sequence"/>
</dbReference>
<evidence type="ECO:0000256" key="2">
    <source>
        <dbReference type="ARBA" id="ARBA00022679"/>
    </source>
</evidence>
<evidence type="ECO:0000256" key="1">
    <source>
        <dbReference type="ARBA" id="ARBA00022603"/>
    </source>
</evidence>
<gene>
    <name evidence="5" type="ORF">COCCADRAFT_5673</name>
</gene>
<evidence type="ECO:0000256" key="3">
    <source>
        <dbReference type="ARBA" id="ARBA00022691"/>
    </source>
</evidence>
<dbReference type="PROSITE" id="PS51683">
    <property type="entry name" value="SAM_OMT_II"/>
    <property type="match status" value="1"/>
</dbReference>
<dbReference type="InterPro" id="IPR001077">
    <property type="entry name" value="COMT_C"/>
</dbReference>
<evidence type="ECO:0000313" key="5">
    <source>
        <dbReference type="EMBL" id="EUC32683.1"/>
    </source>
</evidence>
<dbReference type="Pfam" id="PF00891">
    <property type="entry name" value="Methyltransf_2"/>
    <property type="match status" value="1"/>
</dbReference>
<dbReference type="PANTHER" id="PTHR43712">
    <property type="entry name" value="PUTATIVE (AFU_ORTHOLOGUE AFUA_4G14580)-RELATED"/>
    <property type="match status" value="1"/>
</dbReference>
<dbReference type="RefSeq" id="XP_007713012.1">
    <property type="nucleotide sequence ID" value="XM_007714822.1"/>
</dbReference>
<dbReference type="InterPro" id="IPR016461">
    <property type="entry name" value="COMT-like"/>
</dbReference>
<sequence>MVAQFSLAETPTGKYFASMVELGIMRVFVEHSIFDAIPEEGISLEDLAEQLGIEYNLIERFTAFLISIDVLRSPAPGHVAHTPTSKAFPDARIGQFYTYLFDFFMGPTTQWPGYFAANGLAEPPRSNRSPGGFEMGMPDKTAYEIMMAIPGLETKMNGAMAIDSAGNADRELIVDIAGGKGQALKVILEESPAIPAARCVLQDQPHVIAEAVEEHKDSTVLGPVKKIGHSIFEEQPVKGALVYYIRRDLNDWSEFEVLQILKNIRTACANDSRVLIAEYLGLEDPSVYTSTVDMFSLNIDGKVRSEKAFYELAAQAGLKIVSVTKHEKTESAVVEMIPI</sequence>
<keyword evidence="1" id="KW-0489">Methyltransferase</keyword>
<dbReference type="AlphaFoldDB" id="W6Y475"/>
<dbReference type="EMBL" id="KI964627">
    <property type="protein sequence ID" value="EUC32683.1"/>
    <property type="molecule type" value="Genomic_DNA"/>
</dbReference>
<organism evidence="5 6">
    <name type="scientific">Cochliobolus carbonum (strain 26-R-13)</name>
    <name type="common">Maize leaf spot fungus</name>
    <name type="synonym">Bipolaris zeicola</name>
    <dbReference type="NCBI Taxonomy" id="930089"/>
    <lineage>
        <taxon>Eukaryota</taxon>
        <taxon>Fungi</taxon>
        <taxon>Dikarya</taxon>
        <taxon>Ascomycota</taxon>
        <taxon>Pezizomycotina</taxon>
        <taxon>Dothideomycetes</taxon>
        <taxon>Pleosporomycetidae</taxon>
        <taxon>Pleosporales</taxon>
        <taxon>Pleosporineae</taxon>
        <taxon>Pleosporaceae</taxon>
        <taxon>Bipolaris</taxon>
    </lineage>
</organism>
<evidence type="ECO:0000259" key="4">
    <source>
        <dbReference type="Pfam" id="PF00891"/>
    </source>
</evidence>
<dbReference type="Gene3D" id="3.40.50.150">
    <property type="entry name" value="Vaccinia Virus protein VP39"/>
    <property type="match status" value="1"/>
</dbReference>
<keyword evidence="2" id="KW-0808">Transferase</keyword>
<reference evidence="5 6" key="1">
    <citation type="journal article" date="2013" name="PLoS Genet.">
        <title>Comparative genome structure, secondary metabolite, and effector coding capacity across Cochliobolus pathogens.</title>
        <authorList>
            <person name="Condon B.J."/>
            <person name="Leng Y."/>
            <person name="Wu D."/>
            <person name="Bushley K.E."/>
            <person name="Ohm R.A."/>
            <person name="Otillar R."/>
            <person name="Martin J."/>
            <person name="Schackwitz W."/>
            <person name="Grimwood J."/>
            <person name="MohdZainudin N."/>
            <person name="Xue C."/>
            <person name="Wang R."/>
            <person name="Manning V.A."/>
            <person name="Dhillon B."/>
            <person name="Tu Z.J."/>
            <person name="Steffenson B.J."/>
            <person name="Salamov A."/>
            <person name="Sun H."/>
            <person name="Lowry S."/>
            <person name="LaButti K."/>
            <person name="Han J."/>
            <person name="Copeland A."/>
            <person name="Lindquist E."/>
            <person name="Barry K."/>
            <person name="Schmutz J."/>
            <person name="Baker S.E."/>
            <person name="Ciuffetti L.M."/>
            <person name="Grigoriev I.V."/>
            <person name="Zhong S."/>
            <person name="Turgeon B.G."/>
        </authorList>
    </citation>
    <scope>NUCLEOTIDE SEQUENCE [LARGE SCALE GENOMIC DNA]</scope>
    <source>
        <strain evidence="5 6">26-R-13</strain>
    </source>
</reference>
<dbReference type="InterPro" id="IPR036388">
    <property type="entry name" value="WH-like_DNA-bd_sf"/>
</dbReference>
<name>W6Y475_COCC2</name>
<keyword evidence="6" id="KW-1185">Reference proteome</keyword>
<accession>W6Y475</accession>
<dbReference type="InterPro" id="IPR029063">
    <property type="entry name" value="SAM-dependent_MTases_sf"/>
</dbReference>
<evidence type="ECO:0000313" key="6">
    <source>
        <dbReference type="Proteomes" id="UP000053841"/>
    </source>
</evidence>
<dbReference type="InterPro" id="IPR036390">
    <property type="entry name" value="WH_DNA-bd_sf"/>
</dbReference>
<proteinExistence type="predicted"/>
<dbReference type="OrthoDB" id="1535081at2759"/>
<dbReference type="GO" id="GO:0032259">
    <property type="term" value="P:methylation"/>
    <property type="evidence" value="ECO:0007669"/>
    <property type="project" value="UniProtKB-KW"/>
</dbReference>
<dbReference type="eggNOG" id="KOG3178">
    <property type="taxonomic scope" value="Eukaryota"/>
</dbReference>
<keyword evidence="3" id="KW-0949">S-adenosyl-L-methionine</keyword>
<dbReference type="Gene3D" id="1.10.10.10">
    <property type="entry name" value="Winged helix-like DNA-binding domain superfamily/Winged helix DNA-binding domain"/>
    <property type="match status" value="1"/>
</dbReference>
<dbReference type="PIRSF" id="PIRSF005739">
    <property type="entry name" value="O-mtase"/>
    <property type="match status" value="1"/>
</dbReference>
<dbReference type="SUPFAM" id="SSF53335">
    <property type="entry name" value="S-adenosyl-L-methionine-dependent methyltransferases"/>
    <property type="match status" value="1"/>
</dbReference>
<dbReference type="SUPFAM" id="SSF46785">
    <property type="entry name" value="Winged helix' DNA-binding domain"/>
    <property type="match status" value="1"/>
</dbReference>
<dbReference type="HOGENOM" id="CLU_005533_5_2_1"/>